<dbReference type="OrthoDB" id="596266at2"/>
<evidence type="ECO:0000259" key="1">
    <source>
        <dbReference type="Pfam" id="PF12991"/>
    </source>
</evidence>
<dbReference type="NCBIfam" id="TIGR03783">
    <property type="entry name" value="Bac_Flav_CT_G"/>
    <property type="match status" value="1"/>
</dbReference>
<dbReference type="InterPro" id="IPR053155">
    <property type="entry name" value="F-pilin_assembly_TraC"/>
</dbReference>
<dbReference type="PANTHER" id="PTHR38467:SF1">
    <property type="entry name" value="CONJUGATIVE TRANSFER: ASSEMBLY"/>
    <property type="match status" value="1"/>
</dbReference>
<organism evidence="3 4">
    <name type="scientific">Arachidicoccus rhizosphaerae</name>
    <dbReference type="NCBI Taxonomy" id="551991"/>
    <lineage>
        <taxon>Bacteria</taxon>
        <taxon>Pseudomonadati</taxon>
        <taxon>Bacteroidota</taxon>
        <taxon>Chitinophagia</taxon>
        <taxon>Chitinophagales</taxon>
        <taxon>Chitinophagaceae</taxon>
        <taxon>Arachidicoccus</taxon>
    </lineage>
</organism>
<protein>
    <submittedName>
        <fullName evidence="3">Bacteroides conjugation system ATPase, TraG family</fullName>
    </submittedName>
</protein>
<evidence type="ECO:0000259" key="2">
    <source>
        <dbReference type="Pfam" id="PF19044"/>
    </source>
</evidence>
<dbReference type="Gene3D" id="3.40.50.300">
    <property type="entry name" value="P-loop containing nucleotide triphosphate hydrolases"/>
    <property type="match status" value="1"/>
</dbReference>
<gene>
    <name evidence="3" type="ORF">SAMN05192529_1149</name>
</gene>
<dbReference type="AlphaFoldDB" id="A0A1H4AC62"/>
<dbReference type="SUPFAM" id="SSF52540">
    <property type="entry name" value="P-loop containing nucleoside triphosphate hydrolases"/>
    <property type="match status" value="1"/>
</dbReference>
<dbReference type="Gene3D" id="1.10.8.730">
    <property type="match status" value="1"/>
</dbReference>
<accession>A0A1H4AC62</accession>
<sequence length="888" mass="99977">MIFLIITALIVAVSVLLLSPQPEKDGAQLLDDYFPIWKVEKDCILAKNGDVTACFRLQLPEIFSLSSKEYTALHQSWIKALQLLPAGAVMHKQDWFRDAVYRGQRPGSDLAAYDFIKESTERFFNERPYLDHECLVFITLPPTAATGGSVAGSAAPARSAAANLIKKSVLNGHQVSEHEAAKNYQLLEETLSKFSGVLSDSGLLELQRLRSDDITGREHSAGILEQYLFLLEKELGEAGGFPTQLRDIVMKPTWQVGSLYPALFTLSDAGHLPATCGPRTNYQPYATDRTRFSVGFAAPLGLLLQVPHLYSQYIKIQDTPQALKRLEAKRKRLRSLSAYSRENSISGRAVSDYLNEAIAENRKPVSAHFNLLTWAPDQKSQKINRGRIITAISQIGAVPYEEKVTAPAIWWAGIAGNALALPENECFDSFLEQASCFLNMESVYRSSKSSFGIRLGDRLSGLPVQVDISDEPMKKGVITNRNKIVVGGSGSGKSMFMNHLLHSYVGGGAHCIVVDVGHSYEGLCRLLKGYYFTYSHERPIAFNPFYVPGYDKGGEGASSHGPYLDTEKKESIKTLLVALWKQGDESFRRSEYVAISSALSGYYAYLDKMNPEGEADIFPCFDSFYEYLESVFVEVLQADGVKDRDFDIHNFLYVLRPYYKGGEFDYLLNARENLDLMQQPFIVFELDNIKDHPILFPVITLIIMEMFISKMRKLKGIRKVIVIEEAWKAIARSGMAEFMKYLYKTVRKYYGEAVTVTQEIDDIISSPIIKEAIINNADCKILLDMKKFQNKFESIQHVMGMTDKGRDLVLSINKANDPTKKYREVYIELGGQLMKVYRFEPSPEQYYAYSTEQTDKLLVEQYTARYGGDIEKGLAALVKDRLMDKSDK</sequence>
<dbReference type="InterPro" id="IPR022509">
    <property type="entry name" value="Conjugation_ATPase_TraG"/>
</dbReference>
<dbReference type="EMBL" id="FNQY01000014">
    <property type="protein sequence ID" value="SEA33104.1"/>
    <property type="molecule type" value="Genomic_DNA"/>
</dbReference>
<dbReference type="InterPro" id="IPR027417">
    <property type="entry name" value="P-loop_NTPase"/>
</dbReference>
<dbReference type="RefSeq" id="WP_091398805.1">
    <property type="nucleotide sequence ID" value="NZ_FNQY01000014.1"/>
</dbReference>
<dbReference type="Proteomes" id="UP000199041">
    <property type="component" value="Unassembled WGS sequence"/>
</dbReference>
<dbReference type="Pfam" id="PF19044">
    <property type="entry name" value="P-loop_TraG"/>
    <property type="match status" value="1"/>
</dbReference>
<dbReference type="STRING" id="551991.SAMN05192529_1149"/>
<proteinExistence type="predicted"/>
<dbReference type="InterPro" id="IPR043964">
    <property type="entry name" value="P-loop_TraG"/>
</dbReference>
<keyword evidence="4" id="KW-1185">Reference proteome</keyword>
<evidence type="ECO:0000313" key="4">
    <source>
        <dbReference type="Proteomes" id="UP000199041"/>
    </source>
</evidence>
<feature type="domain" description="TraG P-loop" evidence="2">
    <location>
        <begin position="452"/>
        <end position="880"/>
    </location>
</feature>
<dbReference type="InterPro" id="IPR024451">
    <property type="entry name" value="TraG_N_Bacteroidetes"/>
</dbReference>
<dbReference type="PANTHER" id="PTHR38467">
    <property type="match status" value="1"/>
</dbReference>
<reference evidence="3 4" key="1">
    <citation type="submission" date="2016-10" db="EMBL/GenBank/DDBJ databases">
        <authorList>
            <person name="de Groot N.N."/>
        </authorList>
    </citation>
    <scope>NUCLEOTIDE SEQUENCE [LARGE SCALE GENOMIC DNA]</scope>
    <source>
        <strain evidence="3 4">Vu-144</strain>
    </source>
</reference>
<feature type="domain" description="TraG N-terminal Bacteroidetes" evidence="1">
    <location>
        <begin position="28"/>
        <end position="74"/>
    </location>
</feature>
<dbReference type="Pfam" id="PF12991">
    <property type="entry name" value="DUF3875"/>
    <property type="match status" value="1"/>
</dbReference>
<evidence type="ECO:0000313" key="3">
    <source>
        <dbReference type="EMBL" id="SEA33104.1"/>
    </source>
</evidence>
<name>A0A1H4AC62_9BACT</name>